<organism evidence="3 4">
    <name type="scientific">Acetobacter aceti</name>
    <dbReference type="NCBI Taxonomy" id="435"/>
    <lineage>
        <taxon>Bacteria</taxon>
        <taxon>Pseudomonadati</taxon>
        <taxon>Pseudomonadota</taxon>
        <taxon>Alphaproteobacteria</taxon>
        <taxon>Acetobacterales</taxon>
        <taxon>Acetobacteraceae</taxon>
        <taxon>Acetobacter</taxon>
        <taxon>Acetobacter subgen. Acetobacter</taxon>
    </lineage>
</organism>
<feature type="region of interest" description="Disordered" evidence="1">
    <location>
        <begin position="66"/>
        <end position="108"/>
    </location>
</feature>
<evidence type="ECO:0000256" key="2">
    <source>
        <dbReference type="SAM" id="SignalP"/>
    </source>
</evidence>
<feature type="signal peptide" evidence="2">
    <location>
        <begin position="1"/>
        <end position="25"/>
    </location>
</feature>
<reference evidence="3 4" key="1">
    <citation type="submission" date="2016-03" db="EMBL/GenBank/DDBJ databases">
        <title>Acetic acid bacteria sequencing.</title>
        <authorList>
            <person name="Brandt J."/>
            <person name="Jakob F."/>
            <person name="Vogel R.F."/>
        </authorList>
    </citation>
    <scope>NUCLEOTIDE SEQUENCE [LARGE SCALE GENOMIC DNA]</scope>
    <source>
        <strain evidence="3 4">TMW2.1153</strain>
    </source>
</reference>
<evidence type="ECO:0000256" key="1">
    <source>
        <dbReference type="SAM" id="MobiDB-lite"/>
    </source>
</evidence>
<gene>
    <name evidence="3" type="ORF">A0U92_11365</name>
</gene>
<evidence type="ECO:0008006" key="5">
    <source>
        <dbReference type="Google" id="ProtNLM"/>
    </source>
</evidence>
<feature type="chain" id="PRO_5013228188" description="Endoglucanase" evidence="2">
    <location>
        <begin position="26"/>
        <end position="135"/>
    </location>
</feature>
<protein>
    <recommendedName>
        <fullName evidence="5">Endoglucanase</fullName>
    </recommendedName>
</protein>
<keyword evidence="2" id="KW-0732">Signal</keyword>
<sequence length="135" mass="14502">MSIRFRSLSALLLLAGLSLAPVAMAADAPCESDLCRSVRQSWSSVSHDTTNAAEWTKKESVKGWDATKDGASKAAHWTGKESKKDWDATKKGTSNAAHWAGKEGEKGWKATKAGAKKAAHDTATWTKKTVNDVTQ</sequence>
<dbReference type="AlphaFoldDB" id="A0A1U9KKV9"/>
<accession>A0A1U9KKV9</accession>
<feature type="compositionally biased region" description="Basic and acidic residues" evidence="1">
    <location>
        <begin position="78"/>
        <end position="90"/>
    </location>
</feature>
<dbReference type="EMBL" id="CP014692">
    <property type="protein sequence ID" value="AQS86441.1"/>
    <property type="molecule type" value="Genomic_DNA"/>
</dbReference>
<dbReference type="Proteomes" id="UP000188937">
    <property type="component" value="Chromosome"/>
</dbReference>
<evidence type="ECO:0000313" key="4">
    <source>
        <dbReference type="Proteomes" id="UP000188937"/>
    </source>
</evidence>
<dbReference type="KEGG" id="aace:A0U92_11365"/>
<proteinExistence type="predicted"/>
<name>A0A1U9KKV9_ACEAC</name>
<keyword evidence="4" id="KW-1185">Reference proteome</keyword>
<evidence type="ECO:0000313" key="3">
    <source>
        <dbReference type="EMBL" id="AQS86441.1"/>
    </source>
</evidence>
<dbReference type="OrthoDB" id="7267913at2"/>
<dbReference type="RefSeq" id="WP_077814405.1">
    <property type="nucleotide sequence ID" value="NZ_CP014692.1"/>
</dbReference>
<dbReference type="STRING" id="435.A0U92_11365"/>